<dbReference type="OrthoDB" id="762982at2759"/>
<sequence>MDIRGRKMKKPPACVQCRRRKIGCDRVKPICGNCLKNGKTDCFFPDVPGQYVSSNPSNPAKYDHVTGSNEIHHNPELASMEQIREYNTRLQLLNAQQHRASPGTVETAQFIPRTVPSFENKPVSSANGSALHLNWVQGPAIFDIMTSPYTQEEVLLKEMDFLKSRLLELQEITGKRLGMDLWKTGELDSNGNSSGRSDVGRNGSGKDVNGIGIPEFKRLKGDGMSVNEFRDLDPEFLESKQVFDVLTVNNPDNLTDLNPLSDAPNCIFNVRFLTIRDEYLAQFYRKINEVVNTHFNDQLADWRQQKSKGPANFKNDQAIRFPPRGVTQEIITKYLATVADTNSLIPILKPRELMTAVEQLFGREPIFSPNKLDLPQIATLGQITVCLLLTYEALSSSVLIPLKDEQLELFHQLRDWIPNLRTNLHLIKSEIDRRDNNSYTIIVLNFIALWKYYQSISDTCDNDSIDGDEDVHLARQLSLNHETKNQLHMLLWNFIFKNYCWRHLFKGEVPSMVVGSELNSATVIDPLLNIDYALLNFQIDMLKYLQTRDSILSLKKVLGLRDLFKIKLHEQNKKCYSIAAIINSVVDSLIYRNAMLYLNYFLLMQYERIKDASDFVDYYKDFLQLVQETLFFVFSCLANLKFAGYEFIFAKKSFLTLETICHMLLGLYQRSYNRSTKVNAMPNDSSKSDAQQSETLNLLLNKVLMLLQDYARNRKVASPLIFKLVCKLRTTLEYIALCESGPMTTLNHIAAKTPTLNGVPNAFELIDEPNLSKVTAKLRGISESLIKSDFYSQRKPYEPTNPQTLGLTQENFNDIFNSFYR</sequence>
<evidence type="ECO:0000256" key="7">
    <source>
        <dbReference type="SAM" id="MobiDB-lite"/>
    </source>
</evidence>
<feature type="domain" description="Zn(2)-C6 fungal-type" evidence="8">
    <location>
        <begin position="13"/>
        <end position="44"/>
    </location>
</feature>
<name>A0A7H9HTA2_9SACH</name>
<keyword evidence="3" id="KW-0805">Transcription regulation</keyword>
<keyword evidence="2" id="KW-0862">Zinc</keyword>
<dbReference type="InterPro" id="IPR050675">
    <property type="entry name" value="OAF3"/>
</dbReference>
<dbReference type="SMART" id="SM00066">
    <property type="entry name" value="GAL4"/>
    <property type="match status" value="1"/>
</dbReference>
<dbReference type="Gene3D" id="4.10.240.10">
    <property type="entry name" value="Zn(2)-C6 fungal-type DNA-binding domain"/>
    <property type="match status" value="1"/>
</dbReference>
<evidence type="ECO:0000256" key="2">
    <source>
        <dbReference type="ARBA" id="ARBA00022833"/>
    </source>
</evidence>
<feature type="region of interest" description="Disordered" evidence="7">
    <location>
        <begin position="183"/>
        <end position="207"/>
    </location>
</feature>
<keyword evidence="4" id="KW-0238">DNA-binding</keyword>
<dbReference type="GO" id="GO:0008270">
    <property type="term" value="F:zinc ion binding"/>
    <property type="evidence" value="ECO:0007669"/>
    <property type="project" value="InterPro"/>
</dbReference>
<dbReference type="PROSITE" id="PS00463">
    <property type="entry name" value="ZN2_CY6_FUNGAL_1"/>
    <property type="match status" value="1"/>
</dbReference>
<dbReference type="Pfam" id="PF00172">
    <property type="entry name" value="Zn_clus"/>
    <property type="match status" value="1"/>
</dbReference>
<keyword evidence="1" id="KW-0479">Metal-binding</keyword>
<proteinExistence type="predicted"/>
<dbReference type="PANTHER" id="PTHR31069:SF21">
    <property type="entry name" value="CHROMATIN STRUCTURE-REMODELING COMPLEX PROTEIN RSC3-RELATED"/>
    <property type="match status" value="1"/>
</dbReference>
<dbReference type="InterPro" id="IPR036864">
    <property type="entry name" value="Zn2-C6_fun-type_DNA-bd_sf"/>
</dbReference>
<dbReference type="AlphaFoldDB" id="A0A7H9HTA2"/>
<dbReference type="GO" id="GO:0045944">
    <property type="term" value="P:positive regulation of transcription by RNA polymerase II"/>
    <property type="evidence" value="ECO:0007669"/>
    <property type="project" value="TreeGrafter"/>
</dbReference>
<dbReference type="GO" id="GO:0000981">
    <property type="term" value="F:DNA-binding transcription factor activity, RNA polymerase II-specific"/>
    <property type="evidence" value="ECO:0007669"/>
    <property type="project" value="InterPro"/>
</dbReference>
<gene>
    <name evidence="9" type="ORF">HG537_0E03190</name>
</gene>
<keyword evidence="5" id="KW-0804">Transcription</keyword>
<evidence type="ECO:0000313" key="10">
    <source>
        <dbReference type="Proteomes" id="UP000510647"/>
    </source>
</evidence>
<dbReference type="GO" id="GO:0005634">
    <property type="term" value="C:nucleus"/>
    <property type="evidence" value="ECO:0007669"/>
    <property type="project" value="TreeGrafter"/>
</dbReference>
<dbReference type="SUPFAM" id="SSF57701">
    <property type="entry name" value="Zn2/Cys6 DNA-binding domain"/>
    <property type="match status" value="1"/>
</dbReference>
<dbReference type="InterPro" id="IPR001138">
    <property type="entry name" value="Zn2Cys6_DnaBD"/>
</dbReference>
<evidence type="ECO:0000256" key="1">
    <source>
        <dbReference type="ARBA" id="ARBA00022723"/>
    </source>
</evidence>
<evidence type="ECO:0000259" key="8">
    <source>
        <dbReference type="PROSITE" id="PS50048"/>
    </source>
</evidence>
<feature type="compositionally biased region" description="Polar residues" evidence="7">
    <location>
        <begin position="187"/>
        <end position="196"/>
    </location>
</feature>
<evidence type="ECO:0000256" key="3">
    <source>
        <dbReference type="ARBA" id="ARBA00023015"/>
    </source>
</evidence>
<evidence type="ECO:0000256" key="5">
    <source>
        <dbReference type="ARBA" id="ARBA00023163"/>
    </source>
</evidence>
<reference evidence="9 10" key="1">
    <citation type="submission" date="2020-06" db="EMBL/GenBank/DDBJ databases">
        <title>The yeast mating-type switching endonuclease HO is a domesticated member of an unorthodox homing genetic element family.</title>
        <authorList>
            <person name="Coughlan A.Y."/>
            <person name="Lombardi L."/>
            <person name="Braun-Galleani S."/>
            <person name="Martos A.R."/>
            <person name="Galeote V."/>
            <person name="Bigey F."/>
            <person name="Dequin S."/>
            <person name="Byrne K.P."/>
            <person name="Wolfe K.H."/>
        </authorList>
    </citation>
    <scope>NUCLEOTIDE SEQUENCE [LARGE SCALE GENOMIC DNA]</scope>
    <source>
        <strain evidence="9 10">CBS2947</strain>
    </source>
</reference>
<dbReference type="Proteomes" id="UP000510647">
    <property type="component" value="Chromosome 5"/>
</dbReference>
<keyword evidence="10" id="KW-1185">Reference proteome</keyword>
<evidence type="ECO:0000256" key="6">
    <source>
        <dbReference type="ARBA" id="ARBA00023242"/>
    </source>
</evidence>
<evidence type="ECO:0000256" key="4">
    <source>
        <dbReference type="ARBA" id="ARBA00023125"/>
    </source>
</evidence>
<evidence type="ECO:0000313" key="9">
    <source>
        <dbReference type="EMBL" id="QLQ80964.1"/>
    </source>
</evidence>
<dbReference type="PANTHER" id="PTHR31069">
    <property type="entry name" value="OLEATE-ACTIVATED TRANSCRIPTION FACTOR 1-RELATED"/>
    <property type="match status" value="1"/>
</dbReference>
<dbReference type="CDD" id="cd00067">
    <property type="entry name" value="GAL4"/>
    <property type="match status" value="1"/>
</dbReference>
<keyword evidence="6" id="KW-0539">Nucleus</keyword>
<organism evidence="9 10">
    <name type="scientific">Torulaspora globosa</name>
    <dbReference type="NCBI Taxonomy" id="48254"/>
    <lineage>
        <taxon>Eukaryota</taxon>
        <taxon>Fungi</taxon>
        <taxon>Dikarya</taxon>
        <taxon>Ascomycota</taxon>
        <taxon>Saccharomycotina</taxon>
        <taxon>Saccharomycetes</taxon>
        <taxon>Saccharomycetales</taxon>
        <taxon>Saccharomycetaceae</taxon>
        <taxon>Torulaspora</taxon>
    </lineage>
</organism>
<protein>
    <recommendedName>
        <fullName evidence="8">Zn(2)-C6 fungal-type domain-containing protein</fullName>
    </recommendedName>
</protein>
<dbReference type="EMBL" id="CP059271">
    <property type="protein sequence ID" value="QLQ80964.1"/>
    <property type="molecule type" value="Genomic_DNA"/>
</dbReference>
<dbReference type="PROSITE" id="PS50048">
    <property type="entry name" value="ZN2_CY6_FUNGAL_2"/>
    <property type="match status" value="1"/>
</dbReference>
<dbReference type="GO" id="GO:0000978">
    <property type="term" value="F:RNA polymerase II cis-regulatory region sequence-specific DNA binding"/>
    <property type="evidence" value="ECO:0007669"/>
    <property type="project" value="TreeGrafter"/>
</dbReference>
<accession>A0A7H9HTA2</accession>